<evidence type="ECO:0000256" key="13">
    <source>
        <dbReference type="SAM" id="SignalP"/>
    </source>
</evidence>
<comment type="similarity">
    <text evidence="3 12">Belongs to the glycosyltransferase 22 family.</text>
</comment>
<dbReference type="STRING" id="597362.K5VWP2"/>
<dbReference type="eggNOG" id="KOG2516">
    <property type="taxonomic scope" value="Eukaryota"/>
</dbReference>
<dbReference type="EC" id="2.4.1.-" evidence="12"/>
<evidence type="ECO:0000256" key="3">
    <source>
        <dbReference type="ARBA" id="ARBA00007063"/>
    </source>
</evidence>
<feature type="transmembrane region" description="Helical" evidence="12">
    <location>
        <begin position="181"/>
        <end position="202"/>
    </location>
</feature>
<gene>
    <name evidence="14" type="ORF">AGABI1DRAFT_75475</name>
</gene>
<feature type="chain" id="PRO_5003885099" description="Mannosyltransferase" evidence="13">
    <location>
        <begin position="20"/>
        <end position="528"/>
    </location>
</feature>
<dbReference type="PANTHER" id="PTHR22760:SF1">
    <property type="entry name" value="DOL-P-MAN:MAN(7)GLCNAC(2)-PP-DOL ALPHA-1,6-MANNOSYLTRANSFERASE"/>
    <property type="match status" value="1"/>
</dbReference>
<keyword evidence="15" id="KW-1185">Reference proteome</keyword>
<evidence type="ECO:0000313" key="14">
    <source>
        <dbReference type="EMBL" id="EKM78894.1"/>
    </source>
</evidence>
<name>K5VWP2_AGABU</name>
<keyword evidence="7 12" id="KW-0256">Endoplasmic reticulum</keyword>
<dbReference type="FunCoup" id="K5VWP2">
    <property type="interactions" value="174"/>
</dbReference>
<feature type="transmembrane region" description="Helical" evidence="12">
    <location>
        <begin position="350"/>
        <end position="374"/>
    </location>
</feature>
<evidence type="ECO:0000256" key="4">
    <source>
        <dbReference type="ARBA" id="ARBA00022676"/>
    </source>
</evidence>
<reference evidence="15" key="1">
    <citation type="journal article" date="2012" name="Proc. Natl. Acad. Sci. U.S.A.">
        <title>Genome sequence of the button mushroom Agaricus bisporus reveals mechanisms governing adaptation to a humic-rich ecological niche.</title>
        <authorList>
            <person name="Morin E."/>
            <person name="Kohler A."/>
            <person name="Baker A.R."/>
            <person name="Foulongne-Oriol M."/>
            <person name="Lombard V."/>
            <person name="Nagy L.G."/>
            <person name="Ohm R.A."/>
            <person name="Patyshakuliyeva A."/>
            <person name="Brun A."/>
            <person name="Aerts A.L."/>
            <person name="Bailey A.M."/>
            <person name="Billette C."/>
            <person name="Coutinho P.M."/>
            <person name="Deakin G."/>
            <person name="Doddapaneni H."/>
            <person name="Floudas D."/>
            <person name="Grimwood J."/>
            <person name="Hilden K."/>
            <person name="Kuees U."/>
            <person name="LaButti K.M."/>
            <person name="Lapidus A."/>
            <person name="Lindquist E.A."/>
            <person name="Lucas S.M."/>
            <person name="Murat C."/>
            <person name="Riley R.W."/>
            <person name="Salamov A.A."/>
            <person name="Schmutz J."/>
            <person name="Subramanian V."/>
            <person name="Woesten H.A.B."/>
            <person name="Xu J."/>
            <person name="Eastwood D.C."/>
            <person name="Foster G.D."/>
            <person name="Sonnenberg A.S."/>
            <person name="Cullen D."/>
            <person name="de Vries R.P."/>
            <person name="Lundell T."/>
            <person name="Hibbett D.S."/>
            <person name="Henrissat B."/>
            <person name="Burton K.S."/>
            <person name="Kerrigan R.W."/>
            <person name="Challen M.P."/>
            <person name="Grigoriev I.V."/>
            <person name="Martin F."/>
        </authorList>
    </citation>
    <scope>NUCLEOTIDE SEQUENCE [LARGE SCALE GENOMIC DNA]</scope>
    <source>
        <strain evidence="15">JB137-S8 / ATCC MYA-4627 / FGSC 10392</strain>
    </source>
</reference>
<dbReference type="KEGG" id="abp:AGABI1DRAFT75475"/>
<dbReference type="PANTHER" id="PTHR22760">
    <property type="entry name" value="GLYCOSYLTRANSFERASE"/>
    <property type="match status" value="1"/>
</dbReference>
<evidence type="ECO:0000256" key="6">
    <source>
        <dbReference type="ARBA" id="ARBA00022692"/>
    </source>
</evidence>
<feature type="transmembrane region" description="Helical" evidence="12">
    <location>
        <begin position="64"/>
        <end position="84"/>
    </location>
</feature>
<keyword evidence="13" id="KW-0732">Signal</keyword>
<comment type="subcellular location">
    <subcellularLocation>
        <location evidence="1 12">Endoplasmic reticulum membrane</location>
        <topology evidence="1 12">Multi-pass membrane protein</topology>
    </subcellularLocation>
</comment>
<dbReference type="GO" id="GO:0005789">
    <property type="term" value="C:endoplasmic reticulum membrane"/>
    <property type="evidence" value="ECO:0007669"/>
    <property type="project" value="UniProtKB-SubCell"/>
</dbReference>
<accession>K5VWP2</accession>
<dbReference type="GO" id="GO:0052917">
    <property type="term" value="F:dol-P-Man:Man(7)GlcNAc(2)-PP-Dol alpha-1,6-mannosyltransferase activity"/>
    <property type="evidence" value="ECO:0007669"/>
    <property type="project" value="UniProtKB-EC"/>
</dbReference>
<dbReference type="GeneID" id="18831264"/>
<evidence type="ECO:0000256" key="8">
    <source>
        <dbReference type="ARBA" id="ARBA00022989"/>
    </source>
</evidence>
<feature type="transmembrane region" description="Helical" evidence="12">
    <location>
        <begin position="214"/>
        <end position="237"/>
    </location>
</feature>
<proteinExistence type="inferred from homology"/>
<evidence type="ECO:0000256" key="7">
    <source>
        <dbReference type="ARBA" id="ARBA00022824"/>
    </source>
</evidence>
<evidence type="ECO:0000256" key="11">
    <source>
        <dbReference type="ARBA" id="ARBA00048899"/>
    </source>
</evidence>
<evidence type="ECO:0000256" key="1">
    <source>
        <dbReference type="ARBA" id="ARBA00004477"/>
    </source>
</evidence>
<keyword evidence="5" id="KW-0808">Transferase</keyword>
<dbReference type="GO" id="GO:0006487">
    <property type="term" value="P:protein N-linked glycosylation"/>
    <property type="evidence" value="ECO:0007669"/>
    <property type="project" value="TreeGrafter"/>
</dbReference>
<dbReference type="OMA" id="WWVEVRM"/>
<comment type="catalytic activity">
    <reaction evidence="11">
        <text>an alpha-D-Man-(1-&gt;2)-alpha-D-Man-(1-&gt;2)-alpha-D-Man-(1-&gt;3)-[alpha-D-Man-(1-&gt;2)-alpha-D-Man-(1-&gt;3)-alpha-D-Man-(1-&gt;6)]-beta-D-Man-(1-&gt;4)-beta-D-GlcNAc-(1-&gt;4)-alpha-D-GlcNAc-diphospho-di-trans,poly-cis-dolichol + a di-trans,poly-cis-dolichyl beta-D-mannosyl phosphate = an alpha-D-Man-(1-&gt;2)-alpha-D-Man-(1-&gt;2)-alpha-D-Man-(1-&gt;3)-[alpha-D-Man-(1-&gt;2)-alpha-D-Man-(1-&gt;3)-[alpha-D-Man-(1-&gt;6)]-alpha-D-Man-(1-&gt;6)]-beta-D-Man-(1-&gt;4)-beta-D-GlcNAc-(1-&gt;4)-alpha-D-GlcNAc-diphospho-di-trans,poly-cis-dolichol + a di-trans,poly-cis-dolichyl phosphate + H(+)</text>
        <dbReference type="Rhea" id="RHEA:29535"/>
        <dbReference type="Rhea" id="RHEA-COMP:19498"/>
        <dbReference type="Rhea" id="RHEA-COMP:19501"/>
        <dbReference type="Rhea" id="RHEA-COMP:19518"/>
        <dbReference type="Rhea" id="RHEA-COMP:19519"/>
        <dbReference type="ChEBI" id="CHEBI:15378"/>
        <dbReference type="ChEBI" id="CHEBI:57683"/>
        <dbReference type="ChEBI" id="CHEBI:58211"/>
        <dbReference type="ChEBI" id="CHEBI:132517"/>
        <dbReference type="ChEBI" id="CHEBI:132519"/>
        <dbReference type="EC" id="2.4.1.260"/>
    </reaction>
    <physiologicalReaction direction="left-to-right" evidence="11">
        <dbReference type="Rhea" id="RHEA:29536"/>
    </physiologicalReaction>
</comment>
<feature type="transmembrane region" description="Helical" evidence="12">
    <location>
        <begin position="299"/>
        <end position="317"/>
    </location>
</feature>
<sequence length="528" mass="59438">MISLLDVGFFALSWTYVLLAPYTKVEESFNIQAVHDFLSYGLLPDDLSHQFDHFTFSGAVPRTFLGSAVLASTANPFIIIAAYLNLISSKADLQLIVRLVLATCNAISLVVIRKAVSNRFGSGTASCFTLLTCSQFHLLFWMGRTLPNMFAMPLINLAFAYASMYNSSRYSIRLSEKSWKLAFWCLAFSTVVLRVELVLLWVPFLLQALVQGRISFYTIISTNLLAGTTAAVASFIFDSFFWQKDVLPELTSFIFNVAQGQSSNWGVSPFLDYFKIHLPKLLMTGLPLAFVGLLTDSRIIPILFPFIIYTALISNLGHKEWRFIIYTVPAFNVAAASGLRYLFTRRKTTIFGPISFIFALGFLAANFGLTGLLVHISMHNYPGGEAIAAFHQLVPATTLPPPHVHICNLAAQSGTTLFQHLNSPPYHSALYLWPNSVPPATPWIYNKTENLTLSELSRSSHFTHIISEQPPTSPEIAGHWNLMKAIPAFDRVVLDKELLTHKRWELPRRLFDLIRIVEKDHLWIYERK</sequence>
<comment type="function">
    <text evidence="10">Mannosyltransferase that operates in the biosynthetic pathway of dolichol-linked oligosaccharides, the glycan precursors employed in protein asparagine (N)-glycosylation. The assembly of dolichol-linked oligosaccharides begins on the cytosolic side of the endoplasmic reticulum membrane and finishes in its lumen. The sequential addition of sugars to dolichol pyrophosphate produces dolichol-linked oligosaccharides containing fourteen sugars, including two GlcNAcs, nine mannoses and three glucoses. Once assembled, the oligosaccharide is transferred from the lipid to nascent proteins by oligosaccharyltransferases. In the lumen of the endoplasmic reticulum, adds the eighth mannose residue in an alpha-1,6 linkage onto Man(7)GlcNAc(2)-PP-dolichol to produce Man(8)GlcNAc(2)-PP-dolichol.</text>
</comment>
<dbReference type="Pfam" id="PF03901">
    <property type="entry name" value="Glyco_transf_22"/>
    <property type="match status" value="1"/>
</dbReference>
<evidence type="ECO:0000256" key="9">
    <source>
        <dbReference type="ARBA" id="ARBA00023136"/>
    </source>
</evidence>
<protein>
    <recommendedName>
        <fullName evidence="12">Mannosyltransferase</fullName>
        <ecNumber evidence="12">2.4.1.-</ecNumber>
    </recommendedName>
</protein>
<feature type="transmembrane region" description="Helical" evidence="12">
    <location>
        <begin position="323"/>
        <end position="343"/>
    </location>
</feature>
<dbReference type="Proteomes" id="UP000008493">
    <property type="component" value="Unassembled WGS sequence"/>
</dbReference>
<dbReference type="InterPro" id="IPR005599">
    <property type="entry name" value="GPI_mannosylTrfase"/>
</dbReference>
<dbReference type="UniPathway" id="UPA00378"/>
<dbReference type="InParanoid" id="K5VWP2"/>
<evidence type="ECO:0000256" key="5">
    <source>
        <dbReference type="ARBA" id="ARBA00022679"/>
    </source>
</evidence>
<comment type="pathway">
    <text evidence="2">Protein modification; protein glycosylation.</text>
</comment>
<keyword evidence="8 12" id="KW-1133">Transmembrane helix</keyword>
<dbReference type="EMBL" id="JH971391">
    <property type="protein sequence ID" value="EKM78894.1"/>
    <property type="molecule type" value="Genomic_DNA"/>
</dbReference>
<feature type="transmembrane region" description="Helical" evidence="12">
    <location>
        <begin position="96"/>
        <end position="116"/>
    </location>
</feature>
<keyword evidence="6 12" id="KW-0812">Transmembrane</keyword>
<keyword evidence="9 12" id="KW-0472">Membrane</keyword>
<feature type="transmembrane region" description="Helical" evidence="12">
    <location>
        <begin position="149"/>
        <end position="166"/>
    </location>
</feature>
<dbReference type="AlphaFoldDB" id="K5VWP2"/>
<evidence type="ECO:0000313" key="15">
    <source>
        <dbReference type="Proteomes" id="UP000008493"/>
    </source>
</evidence>
<feature type="signal peptide" evidence="13">
    <location>
        <begin position="1"/>
        <end position="19"/>
    </location>
</feature>
<dbReference type="RefSeq" id="XP_007330433.1">
    <property type="nucleotide sequence ID" value="XM_007330371.1"/>
</dbReference>
<evidence type="ECO:0000256" key="12">
    <source>
        <dbReference type="RuleBase" id="RU363075"/>
    </source>
</evidence>
<evidence type="ECO:0000256" key="10">
    <source>
        <dbReference type="ARBA" id="ARBA00044721"/>
    </source>
</evidence>
<dbReference type="HOGENOM" id="CLU_008917_0_0_1"/>
<keyword evidence="4 12" id="KW-0328">Glycosyltransferase</keyword>
<dbReference type="OrthoDB" id="19039at2759"/>
<evidence type="ECO:0000256" key="2">
    <source>
        <dbReference type="ARBA" id="ARBA00004922"/>
    </source>
</evidence>
<organism evidence="14 15">
    <name type="scientific">Agaricus bisporus var. burnettii (strain JB137-S8 / ATCC MYA-4627 / FGSC 10392)</name>
    <name type="common">White button mushroom</name>
    <dbReference type="NCBI Taxonomy" id="597362"/>
    <lineage>
        <taxon>Eukaryota</taxon>
        <taxon>Fungi</taxon>
        <taxon>Dikarya</taxon>
        <taxon>Basidiomycota</taxon>
        <taxon>Agaricomycotina</taxon>
        <taxon>Agaricomycetes</taxon>
        <taxon>Agaricomycetidae</taxon>
        <taxon>Agaricales</taxon>
        <taxon>Agaricineae</taxon>
        <taxon>Agaricaceae</taxon>
        <taxon>Agaricus</taxon>
    </lineage>
</organism>